<feature type="signal peptide" evidence="1">
    <location>
        <begin position="1"/>
        <end position="48"/>
    </location>
</feature>
<proteinExistence type="predicted"/>
<evidence type="ECO:0008006" key="4">
    <source>
        <dbReference type="Google" id="ProtNLM"/>
    </source>
</evidence>
<sequence length="156" mass="16779">MSASAGRPGHARDIREGATAQLASLLRHARLAIAAVALALVLSPAASAADKAAIDPRTDGEIRALVAALGDSGCRFQRNGRWHDAAAARDHLQRKYDYARRRGLGGSTEDFIEQAASHSSFTGRPYRIACPGQAERPAGEWLRERLGRLRADAGRR</sequence>
<evidence type="ECO:0000313" key="2">
    <source>
        <dbReference type="EMBL" id="ADV27105.1"/>
    </source>
</evidence>
<dbReference type="EMBL" id="CP002446">
    <property type="protein sequence ID" value="ADV27105.1"/>
    <property type="molecule type" value="Genomic_DNA"/>
</dbReference>
<dbReference type="Proteomes" id="UP000008632">
    <property type="component" value="Chromosome"/>
</dbReference>
<accession>E6WSF6</accession>
<keyword evidence="3" id="KW-1185">Reference proteome</keyword>
<keyword evidence="1" id="KW-0732">Signal</keyword>
<dbReference type="AlphaFoldDB" id="E6WSF6"/>
<feature type="chain" id="PRO_5003212401" description="Secreted protein" evidence="1">
    <location>
        <begin position="49"/>
        <end position="156"/>
    </location>
</feature>
<reference evidence="2 3" key="1">
    <citation type="submission" date="2011-01" db="EMBL/GenBank/DDBJ databases">
        <title>Complete sequence of Pseudoxanthomonas suwonensis 11-1.</title>
        <authorList>
            <consortium name="US DOE Joint Genome Institute"/>
            <person name="Lucas S."/>
            <person name="Copeland A."/>
            <person name="Lapidus A."/>
            <person name="Cheng J.-F."/>
            <person name="Goodwin L."/>
            <person name="Pitluck S."/>
            <person name="Teshima H."/>
            <person name="Detter J.C."/>
            <person name="Han C."/>
            <person name="Tapia R."/>
            <person name="Land M."/>
            <person name="Hauser L."/>
            <person name="Kyrpides N."/>
            <person name="Ivanova N."/>
            <person name="Ovchinnikova G."/>
            <person name="Siebers A.K."/>
            <person name="Allgaier M."/>
            <person name="Thelen M.P."/>
            <person name="Hugenholtz P."/>
            <person name="Gladden J."/>
            <person name="Woyke T."/>
        </authorList>
    </citation>
    <scope>NUCLEOTIDE SEQUENCE [LARGE SCALE GENOMIC DNA]</scope>
    <source>
        <strain evidence="3">11-1</strain>
    </source>
</reference>
<name>E6WSF6_PSEUU</name>
<dbReference type="eggNOG" id="ENOG5032ZEV">
    <property type="taxonomic scope" value="Bacteria"/>
</dbReference>
<dbReference type="HOGENOM" id="CLU_128254_1_0_6"/>
<protein>
    <recommendedName>
        <fullName evidence="4">Secreted protein</fullName>
    </recommendedName>
</protein>
<dbReference type="RefSeq" id="WP_013534934.1">
    <property type="nucleotide sequence ID" value="NC_014924.1"/>
</dbReference>
<evidence type="ECO:0000256" key="1">
    <source>
        <dbReference type="SAM" id="SignalP"/>
    </source>
</evidence>
<dbReference type="KEGG" id="psu:Psesu_1257"/>
<gene>
    <name evidence="2" type="ordered locus">Psesu_1257</name>
</gene>
<dbReference type="STRING" id="743721.Psesu_1257"/>
<evidence type="ECO:0000313" key="3">
    <source>
        <dbReference type="Proteomes" id="UP000008632"/>
    </source>
</evidence>
<dbReference type="Pfam" id="PF17263">
    <property type="entry name" value="DUF5329"/>
    <property type="match status" value="1"/>
</dbReference>
<dbReference type="InterPro" id="IPR035242">
    <property type="entry name" value="DUF5329"/>
</dbReference>
<organism evidence="2 3">
    <name type="scientific">Pseudoxanthomonas suwonensis (strain 11-1)</name>
    <dbReference type="NCBI Taxonomy" id="743721"/>
    <lineage>
        <taxon>Bacteria</taxon>
        <taxon>Pseudomonadati</taxon>
        <taxon>Pseudomonadota</taxon>
        <taxon>Gammaproteobacteria</taxon>
        <taxon>Lysobacterales</taxon>
        <taxon>Lysobacteraceae</taxon>
        <taxon>Pseudoxanthomonas</taxon>
    </lineage>
</organism>